<evidence type="ECO:0000313" key="3">
    <source>
        <dbReference type="EMBL" id="KAJ3572510.1"/>
    </source>
</evidence>
<keyword evidence="4" id="KW-1185">Reference proteome</keyword>
<accession>A0A9W8TMS3</accession>
<evidence type="ECO:0000256" key="1">
    <source>
        <dbReference type="SAM" id="MobiDB-lite"/>
    </source>
</evidence>
<feature type="compositionally biased region" description="Polar residues" evidence="1">
    <location>
        <begin position="241"/>
        <end position="254"/>
    </location>
</feature>
<dbReference type="Proteomes" id="UP001148614">
    <property type="component" value="Unassembled WGS sequence"/>
</dbReference>
<evidence type="ECO:0000313" key="4">
    <source>
        <dbReference type="Proteomes" id="UP001148614"/>
    </source>
</evidence>
<dbReference type="Pfam" id="PF14420">
    <property type="entry name" value="Clr5"/>
    <property type="match status" value="1"/>
</dbReference>
<protein>
    <recommendedName>
        <fullName evidence="2">Clr5 domain-containing protein</fullName>
    </recommendedName>
</protein>
<dbReference type="AlphaFoldDB" id="A0A9W8TMS3"/>
<reference evidence="3" key="1">
    <citation type="submission" date="2022-07" db="EMBL/GenBank/DDBJ databases">
        <title>Genome Sequence of Xylaria arbuscula.</title>
        <authorList>
            <person name="Buettner E."/>
        </authorList>
    </citation>
    <scope>NUCLEOTIDE SEQUENCE</scope>
    <source>
        <strain evidence="3">VT107</strain>
    </source>
</reference>
<dbReference type="InterPro" id="IPR025676">
    <property type="entry name" value="Clr5_dom"/>
</dbReference>
<feature type="compositionally biased region" description="Low complexity" evidence="1">
    <location>
        <begin position="61"/>
        <end position="81"/>
    </location>
</feature>
<dbReference type="VEuPathDB" id="FungiDB:F4678DRAFT_450518"/>
<name>A0A9W8TMS3_9PEZI</name>
<proteinExistence type="predicted"/>
<organism evidence="3 4">
    <name type="scientific">Xylaria arbuscula</name>
    <dbReference type="NCBI Taxonomy" id="114810"/>
    <lineage>
        <taxon>Eukaryota</taxon>
        <taxon>Fungi</taxon>
        <taxon>Dikarya</taxon>
        <taxon>Ascomycota</taxon>
        <taxon>Pezizomycotina</taxon>
        <taxon>Sordariomycetes</taxon>
        <taxon>Xylariomycetidae</taxon>
        <taxon>Xylariales</taxon>
        <taxon>Xylariaceae</taxon>
        <taxon>Xylaria</taxon>
    </lineage>
</organism>
<evidence type="ECO:0000259" key="2">
    <source>
        <dbReference type="Pfam" id="PF14420"/>
    </source>
</evidence>
<sequence>MTKPWELHEATIKKLYAENTLAVVRKTMIDRYNFKASYGVLCPLGNHHQLIQVATVRRSESGSISVCSPDDSSSRSGSASPPLSPPLAQPNLEASHEFAGYSTGHGQVRDGQPRLLNPVGRTYDNTANMETPRAYTDGYNRTTHDVHGWPNSPTSTASPPTSYAQVNTIIPGPIYPYQPLSPASSIYPSMAYEPAQASCDRRQSYPLMQERQYSTSHGHSSYYSMRPYGQGLRATDDESFNDMSAQMPRHNSTG</sequence>
<feature type="domain" description="Clr5" evidence="2">
    <location>
        <begin position="1"/>
        <end position="37"/>
    </location>
</feature>
<feature type="compositionally biased region" description="Low complexity" evidence="1">
    <location>
        <begin position="213"/>
        <end position="224"/>
    </location>
</feature>
<comment type="caution">
    <text evidence="3">The sequence shown here is derived from an EMBL/GenBank/DDBJ whole genome shotgun (WGS) entry which is preliminary data.</text>
</comment>
<feature type="region of interest" description="Disordered" evidence="1">
    <location>
        <begin position="212"/>
        <end position="254"/>
    </location>
</feature>
<dbReference type="EMBL" id="JANPWZ010000758">
    <property type="protein sequence ID" value="KAJ3572510.1"/>
    <property type="molecule type" value="Genomic_DNA"/>
</dbReference>
<feature type="region of interest" description="Disordered" evidence="1">
    <location>
        <begin position="61"/>
        <end position="133"/>
    </location>
</feature>
<gene>
    <name evidence="3" type="ORF">NPX13_g5023</name>
</gene>